<feature type="transmembrane region" description="Helical" evidence="1">
    <location>
        <begin position="237"/>
        <end position="261"/>
    </location>
</feature>
<dbReference type="Proteomes" id="UP000326877">
    <property type="component" value="Unassembled WGS sequence"/>
</dbReference>
<proteinExistence type="predicted"/>
<protein>
    <recommendedName>
        <fullName evidence="3">RGS domain-containing protein</fullName>
    </recommendedName>
</protein>
<dbReference type="InterPro" id="IPR044926">
    <property type="entry name" value="RGS_subdomain_2"/>
</dbReference>
<dbReference type="InterPro" id="IPR036305">
    <property type="entry name" value="RGS_sf"/>
</dbReference>
<accession>A0A5N7C4M2</accession>
<feature type="transmembrane region" description="Helical" evidence="1">
    <location>
        <begin position="153"/>
        <end position="174"/>
    </location>
</feature>
<gene>
    <name evidence="2" type="ORF">BDV23DRAFT_101652</name>
</gene>
<feature type="transmembrane region" description="Helical" evidence="1">
    <location>
        <begin position="22"/>
        <end position="44"/>
    </location>
</feature>
<keyword evidence="1" id="KW-0472">Membrane</keyword>
<name>A0A5N7C4M2_PETAA</name>
<evidence type="ECO:0008006" key="3">
    <source>
        <dbReference type="Google" id="ProtNLM"/>
    </source>
</evidence>
<organism evidence="2">
    <name type="scientific">Petromyces alliaceus</name>
    <name type="common">Aspergillus alliaceus</name>
    <dbReference type="NCBI Taxonomy" id="209559"/>
    <lineage>
        <taxon>Eukaryota</taxon>
        <taxon>Fungi</taxon>
        <taxon>Dikarya</taxon>
        <taxon>Ascomycota</taxon>
        <taxon>Pezizomycotina</taxon>
        <taxon>Eurotiomycetes</taxon>
        <taxon>Eurotiomycetidae</taxon>
        <taxon>Eurotiales</taxon>
        <taxon>Aspergillaceae</taxon>
        <taxon>Aspergillus</taxon>
        <taxon>Aspergillus subgen. Circumdati</taxon>
    </lineage>
</organism>
<dbReference type="AlphaFoldDB" id="A0A5N7C4M2"/>
<dbReference type="OrthoDB" id="5313079at2759"/>
<feature type="transmembrane region" description="Helical" evidence="1">
    <location>
        <begin position="87"/>
        <end position="105"/>
    </location>
</feature>
<feature type="transmembrane region" description="Helical" evidence="1">
    <location>
        <begin position="273"/>
        <end position="294"/>
    </location>
</feature>
<reference evidence="2" key="1">
    <citation type="submission" date="2019-04" db="EMBL/GenBank/DDBJ databases">
        <title>Friends and foes A comparative genomics studyof 23 Aspergillus species from section Flavi.</title>
        <authorList>
            <consortium name="DOE Joint Genome Institute"/>
            <person name="Kjaerbolling I."/>
            <person name="Vesth T."/>
            <person name="Frisvad J.C."/>
            <person name="Nybo J.L."/>
            <person name="Theobald S."/>
            <person name="Kildgaard S."/>
            <person name="Isbrandt T."/>
            <person name="Kuo A."/>
            <person name="Sato A."/>
            <person name="Lyhne E.K."/>
            <person name="Kogle M.E."/>
            <person name="Wiebenga A."/>
            <person name="Kun R.S."/>
            <person name="Lubbers R.J."/>
            <person name="Makela M.R."/>
            <person name="Barry K."/>
            <person name="Chovatia M."/>
            <person name="Clum A."/>
            <person name="Daum C."/>
            <person name="Haridas S."/>
            <person name="He G."/>
            <person name="LaButti K."/>
            <person name="Lipzen A."/>
            <person name="Mondo S."/>
            <person name="Riley R."/>
            <person name="Salamov A."/>
            <person name="Simmons B.A."/>
            <person name="Magnuson J.K."/>
            <person name="Henrissat B."/>
            <person name="Mortensen U.H."/>
            <person name="Larsen T.O."/>
            <person name="Devries R.P."/>
            <person name="Grigoriev I.V."/>
            <person name="Machida M."/>
            <person name="Baker S.E."/>
            <person name="Andersen M.R."/>
        </authorList>
    </citation>
    <scope>NUCLEOTIDE SEQUENCE [LARGE SCALE GENOMIC DNA]</scope>
    <source>
        <strain evidence="2">IBT 14317</strain>
    </source>
</reference>
<feature type="transmembrane region" description="Helical" evidence="1">
    <location>
        <begin position="206"/>
        <end position="225"/>
    </location>
</feature>
<keyword evidence="1" id="KW-0812">Transmembrane</keyword>
<dbReference type="SUPFAM" id="SSF48097">
    <property type="entry name" value="Regulator of G-protein signaling, RGS"/>
    <property type="match status" value="1"/>
</dbReference>
<dbReference type="EMBL" id="ML735270">
    <property type="protein sequence ID" value="KAE8389050.1"/>
    <property type="molecule type" value="Genomic_DNA"/>
</dbReference>
<evidence type="ECO:0000256" key="1">
    <source>
        <dbReference type="SAM" id="Phobius"/>
    </source>
</evidence>
<feature type="transmembrane region" description="Helical" evidence="1">
    <location>
        <begin position="56"/>
        <end position="81"/>
    </location>
</feature>
<evidence type="ECO:0000313" key="2">
    <source>
        <dbReference type="EMBL" id="KAE8389050.1"/>
    </source>
</evidence>
<dbReference type="Gene3D" id="1.10.167.10">
    <property type="entry name" value="Regulator of G-protein Signalling 4, domain 2"/>
    <property type="match status" value="1"/>
</dbReference>
<sequence>MGSELGITPDIKPQADYSPVSIWWACWAGVWTVAVAFGVAYLIVHRDMPTLRIRGLSLSLPAIVLLHLYWGCVQFGTMIGAIMPGDAQYWVMGIYLPWGISLFHASNSRFLHVAKLQKKYAHHDSRHPDPVPEVKPKGGLINRFRRLDYTKKILVCLAIAIPFQLFLTVLMWVISRKWHSSWGIPGTEVHGTPMEQAMEMGRGWEWWPSVLGQLFWSWIVAPIVLWKSRHIHDTQGWRVQTIGCAIANLPATPMWLIGLYVPGMEVVNQYWIPPQWICLSILVMEIFTVFLPCWEVMRSKSLRRETLDAIAQWESKKDTTGPDGKSLGSISTMVDSMMSGWKSNNGSVETATSNRESILTMGALEHVLARNPGPLQKFSALHDFSGENVAFLTSVAEWKSSLPKAVHDNTAPNDDNTRALIREKFNRALRIYTQFISVRHAEFPVNISSQDLKKLENIFEGAACTLYGEENEVDPATPFETPGSYPMKSPMLPTFQDPAKKPTTSSESLISDRVQYWGDVPEDFGPNVFDNAEESVKYLVLTNTWPKFVRNRRSSTDSSDTLRSGMDVV</sequence>
<keyword evidence="1" id="KW-1133">Transmembrane helix</keyword>